<dbReference type="Pfam" id="PF01810">
    <property type="entry name" value="LysE"/>
    <property type="match status" value="1"/>
</dbReference>
<dbReference type="InterPro" id="IPR001123">
    <property type="entry name" value="LeuE-type"/>
</dbReference>
<keyword evidence="4 6" id="KW-1133">Transmembrane helix</keyword>
<gene>
    <name evidence="7" type="ORF">SGM_2968</name>
</gene>
<evidence type="ECO:0000313" key="7">
    <source>
        <dbReference type="EMBL" id="EGG46840.1"/>
    </source>
</evidence>
<sequence length="264" mass="26268">MARLRNSVAGVGWLAGVSGHDLDWRSPAAHDHLRRRGARSAAGPSPAEVDAVARVSAALVAGLLAGYGIAMPVGAVATWLIGLTARTSPRVGVFAALGVATADGLYALVSVVGGASLAPLIAPIATPLRWVSAAVLLVLACRGAAAALAGYREGLTGGGSQREPATSGRAYVGFLGVTLLNPVTVVYFTALVLAAPGGAVSRGWEKAGFVLAAFVASASWQLLLVGGGALLGRALTGPRGRLCTALVSSAVVLGLAVRSVLPAP</sequence>
<dbReference type="GO" id="GO:0005886">
    <property type="term" value="C:plasma membrane"/>
    <property type="evidence" value="ECO:0007669"/>
    <property type="project" value="UniProtKB-SubCell"/>
</dbReference>
<feature type="transmembrane region" description="Helical" evidence="6">
    <location>
        <begin position="93"/>
        <end position="118"/>
    </location>
</feature>
<evidence type="ECO:0000256" key="4">
    <source>
        <dbReference type="ARBA" id="ARBA00022989"/>
    </source>
</evidence>
<evidence type="ECO:0000256" key="6">
    <source>
        <dbReference type="SAM" id="Phobius"/>
    </source>
</evidence>
<dbReference type="eggNOG" id="COG1279">
    <property type="taxonomic scope" value="Bacteria"/>
</dbReference>
<keyword evidence="2" id="KW-1003">Cell membrane</keyword>
<reference evidence="7 8" key="1">
    <citation type="journal article" date="2011" name="J. Bacteriol.">
        <title>Draft genome sequence of the marine bacterium Streptomyces griseoaurantiacus M045, which produces novel manumycin-type antibiotics with a pABA core component.</title>
        <authorList>
            <person name="Li F."/>
            <person name="Jiang P."/>
            <person name="Zheng H."/>
            <person name="Wang S."/>
            <person name="Zhao G."/>
            <person name="Qin S."/>
            <person name="Liu Z."/>
        </authorList>
    </citation>
    <scope>NUCLEOTIDE SEQUENCE [LARGE SCALE GENOMIC DNA]</scope>
    <source>
        <strain evidence="7 8">M045</strain>
    </source>
</reference>
<protein>
    <submittedName>
        <fullName evidence="7">LysE family efflux transporter</fullName>
    </submittedName>
</protein>
<proteinExistence type="predicted"/>
<dbReference type="EMBL" id="AEYX01000035">
    <property type="protein sequence ID" value="EGG46840.1"/>
    <property type="molecule type" value="Genomic_DNA"/>
</dbReference>
<accession>F3NIK4</accession>
<evidence type="ECO:0000313" key="8">
    <source>
        <dbReference type="Proteomes" id="UP000003022"/>
    </source>
</evidence>
<comment type="caution">
    <text evidence="7">The sequence shown here is derived from an EMBL/GenBank/DDBJ whole genome shotgun (WGS) entry which is preliminary data.</text>
</comment>
<feature type="transmembrane region" description="Helical" evidence="6">
    <location>
        <begin position="207"/>
        <end position="230"/>
    </location>
</feature>
<feature type="transmembrane region" description="Helical" evidence="6">
    <location>
        <begin position="130"/>
        <end position="151"/>
    </location>
</feature>
<evidence type="ECO:0000256" key="5">
    <source>
        <dbReference type="ARBA" id="ARBA00023136"/>
    </source>
</evidence>
<evidence type="ECO:0000256" key="1">
    <source>
        <dbReference type="ARBA" id="ARBA00004651"/>
    </source>
</evidence>
<dbReference type="GO" id="GO:0006865">
    <property type="term" value="P:amino acid transport"/>
    <property type="evidence" value="ECO:0007669"/>
    <property type="project" value="InterPro"/>
</dbReference>
<comment type="subcellular location">
    <subcellularLocation>
        <location evidence="1">Cell membrane</location>
        <topology evidence="1">Multi-pass membrane protein</topology>
    </subcellularLocation>
</comment>
<feature type="transmembrane region" description="Helical" evidence="6">
    <location>
        <begin position="55"/>
        <end position="81"/>
    </location>
</feature>
<dbReference type="AlphaFoldDB" id="F3NIK4"/>
<keyword evidence="5 6" id="KW-0472">Membrane</keyword>
<name>F3NIK4_9ACTN</name>
<dbReference type="STRING" id="996637.SGM_2968"/>
<evidence type="ECO:0000256" key="3">
    <source>
        <dbReference type="ARBA" id="ARBA00022692"/>
    </source>
</evidence>
<keyword evidence="3 6" id="KW-0812">Transmembrane</keyword>
<dbReference type="Proteomes" id="UP000003022">
    <property type="component" value="Unassembled WGS sequence"/>
</dbReference>
<keyword evidence="8" id="KW-1185">Reference proteome</keyword>
<evidence type="ECO:0000256" key="2">
    <source>
        <dbReference type="ARBA" id="ARBA00022475"/>
    </source>
</evidence>
<feature type="transmembrane region" description="Helical" evidence="6">
    <location>
        <begin position="171"/>
        <end position="195"/>
    </location>
</feature>
<organism evidence="7 8">
    <name type="scientific">Streptomyces griseoaurantiacus M045</name>
    <dbReference type="NCBI Taxonomy" id="996637"/>
    <lineage>
        <taxon>Bacteria</taxon>
        <taxon>Bacillati</taxon>
        <taxon>Actinomycetota</taxon>
        <taxon>Actinomycetes</taxon>
        <taxon>Kitasatosporales</taxon>
        <taxon>Streptomycetaceae</taxon>
        <taxon>Streptomyces</taxon>
        <taxon>Streptomyces aurantiacus group</taxon>
    </lineage>
</organism>